<dbReference type="EMBL" id="FRDN01000003">
    <property type="protein sequence ID" value="SHN51194.1"/>
    <property type="molecule type" value="Genomic_DNA"/>
</dbReference>
<proteinExistence type="predicted"/>
<evidence type="ECO:0000313" key="2">
    <source>
        <dbReference type="EMBL" id="SHN51194.1"/>
    </source>
</evidence>
<keyword evidence="3" id="KW-1185">Reference proteome</keyword>
<gene>
    <name evidence="2" type="ORF">SAMN02745215_00265</name>
</gene>
<dbReference type="Pfam" id="PF00148">
    <property type="entry name" value="Oxidored_nitro"/>
    <property type="match status" value="1"/>
</dbReference>
<name>A0A1M7RYH5_9FIRM</name>
<accession>A0A1M7RYH5</accession>
<dbReference type="InterPro" id="IPR049939">
    <property type="entry name" value="NifE-like"/>
</dbReference>
<dbReference type="PANTHER" id="PTHR42956:SF1">
    <property type="entry name" value="NITROGENASE IRON-MOLYBDENUM COFACTOR BIOSYNTHESIS PROTEIN NIFE"/>
    <property type="match status" value="1"/>
</dbReference>
<dbReference type="AlphaFoldDB" id="A0A1M7RYH5"/>
<dbReference type="Proteomes" id="UP000184010">
    <property type="component" value="Unassembled WGS sequence"/>
</dbReference>
<evidence type="ECO:0000259" key="1">
    <source>
        <dbReference type="Pfam" id="PF00148"/>
    </source>
</evidence>
<dbReference type="PANTHER" id="PTHR42956">
    <property type="entry name" value="NITROGENASE IRON-MOLYBDENUM COFACTOR BIOSYNTHESIS PROTEIN NIFE"/>
    <property type="match status" value="1"/>
</dbReference>
<sequence>MACDFIEQNRTTCALGGLYTALAIERVLPVLHCGPGCQAQTRGVLGNSNGAQNSFPFMESVIPCSNFEETDVVFGGVEKLRKLLEHSLKAYKADMFIVLSGCTPAIVGDDVEEVIRSFSGGDIPVLYAETAGFHGNNLYGHRQVLTAILKQYLPRQERGETIPGLVNIFGIVPYYDPFWSAELEEIESLLTKIGLKPNIFYGRGKGLAEIQKIPQASFNILLSPWVDLEVVQELEAQYGTPYFHYPALPLGPTETNRFLRELAQYAGLDEPAVEKVIHEGEDLYYYYMNRSLHWIYSCRTLPKHFYVNASASSALPLTRFLVNDLGLLPEKIYLPEGIPEEHRERVEGYFRDLEIADEKRGGFVVDFSEDGGLMAAEIRDIHFEPGTTYIFGSLWDVLFCRGKHLPFLSVSAPQGIHMIGTKHYFGYTGGVNLFSDYYSRLADLGPFGGGSHE</sequence>
<dbReference type="STRING" id="1121395.SAMN02745215_00265"/>
<organism evidence="2 3">
    <name type="scientific">Desulfitobacterium chlororespirans DSM 11544</name>
    <dbReference type="NCBI Taxonomy" id="1121395"/>
    <lineage>
        <taxon>Bacteria</taxon>
        <taxon>Bacillati</taxon>
        <taxon>Bacillota</taxon>
        <taxon>Clostridia</taxon>
        <taxon>Eubacteriales</taxon>
        <taxon>Desulfitobacteriaceae</taxon>
        <taxon>Desulfitobacterium</taxon>
    </lineage>
</organism>
<dbReference type="Gene3D" id="3.40.50.1980">
    <property type="entry name" value="Nitrogenase molybdenum iron protein domain"/>
    <property type="match status" value="3"/>
</dbReference>
<feature type="domain" description="Nitrogenase/oxidoreductase component 1" evidence="1">
    <location>
        <begin position="14"/>
        <end position="441"/>
    </location>
</feature>
<dbReference type="RefSeq" id="WP_242954514.1">
    <property type="nucleotide sequence ID" value="NZ_FRDN01000003.1"/>
</dbReference>
<dbReference type="GO" id="GO:0016491">
    <property type="term" value="F:oxidoreductase activity"/>
    <property type="evidence" value="ECO:0007669"/>
    <property type="project" value="InterPro"/>
</dbReference>
<dbReference type="InterPro" id="IPR000510">
    <property type="entry name" value="Nase/OxRdtase_comp1"/>
</dbReference>
<protein>
    <submittedName>
        <fullName evidence="2">Nitrogenase molybdenum-iron protein beta chain</fullName>
    </submittedName>
</protein>
<reference evidence="3" key="1">
    <citation type="submission" date="2016-12" db="EMBL/GenBank/DDBJ databases">
        <authorList>
            <person name="Varghese N."/>
            <person name="Submissions S."/>
        </authorList>
    </citation>
    <scope>NUCLEOTIDE SEQUENCE [LARGE SCALE GENOMIC DNA]</scope>
    <source>
        <strain evidence="3">DSM 11544</strain>
    </source>
</reference>
<evidence type="ECO:0000313" key="3">
    <source>
        <dbReference type="Proteomes" id="UP000184010"/>
    </source>
</evidence>
<dbReference type="SUPFAM" id="SSF53807">
    <property type="entry name" value="Helical backbone' metal receptor"/>
    <property type="match status" value="1"/>
</dbReference>